<keyword evidence="1" id="KW-0285">Flavoprotein</keyword>
<dbReference type="PANTHER" id="PTHR30011">
    <property type="entry name" value="ALKANESULFONATE MONOOXYGENASE-RELATED"/>
    <property type="match status" value="1"/>
</dbReference>
<keyword evidence="3" id="KW-0560">Oxidoreductase</keyword>
<dbReference type="Gene3D" id="3.20.20.30">
    <property type="entry name" value="Luciferase-like domain"/>
    <property type="match status" value="1"/>
</dbReference>
<evidence type="ECO:0000256" key="5">
    <source>
        <dbReference type="ARBA" id="ARBA00033748"/>
    </source>
</evidence>
<accession>A0ABV7WMF2</accession>
<keyword evidence="4" id="KW-0503">Monooxygenase</keyword>
<comment type="similarity">
    <text evidence="5">Belongs to the NtaA/SnaA/DszA monooxygenase family.</text>
</comment>
<evidence type="ECO:0000313" key="8">
    <source>
        <dbReference type="Proteomes" id="UP001595685"/>
    </source>
</evidence>
<dbReference type="InterPro" id="IPR016215">
    <property type="entry name" value="NTA_MOA"/>
</dbReference>
<gene>
    <name evidence="7" type="ORF">ACFOLH_17330</name>
</gene>
<dbReference type="Proteomes" id="UP001595685">
    <property type="component" value="Unassembled WGS sequence"/>
</dbReference>
<dbReference type="InterPro" id="IPR036661">
    <property type="entry name" value="Luciferase-like_sf"/>
</dbReference>
<evidence type="ECO:0000313" key="7">
    <source>
        <dbReference type="EMBL" id="MFC3690112.1"/>
    </source>
</evidence>
<evidence type="ECO:0000259" key="6">
    <source>
        <dbReference type="Pfam" id="PF00296"/>
    </source>
</evidence>
<reference evidence="8" key="1">
    <citation type="journal article" date="2019" name="Int. J. Syst. Evol. Microbiol.">
        <title>The Global Catalogue of Microorganisms (GCM) 10K type strain sequencing project: providing services to taxonomists for standard genome sequencing and annotation.</title>
        <authorList>
            <consortium name="The Broad Institute Genomics Platform"/>
            <consortium name="The Broad Institute Genome Sequencing Center for Infectious Disease"/>
            <person name="Wu L."/>
            <person name="Ma J."/>
        </authorList>
    </citation>
    <scope>NUCLEOTIDE SEQUENCE [LARGE SCALE GENOMIC DNA]</scope>
    <source>
        <strain evidence="8">NCAIM B.02333</strain>
    </source>
</reference>
<proteinExistence type="inferred from homology"/>
<name>A0ABV7WMF2_9MICO</name>
<evidence type="ECO:0000256" key="4">
    <source>
        <dbReference type="ARBA" id="ARBA00023033"/>
    </source>
</evidence>
<evidence type="ECO:0000256" key="3">
    <source>
        <dbReference type="ARBA" id="ARBA00023002"/>
    </source>
</evidence>
<dbReference type="Pfam" id="PF00296">
    <property type="entry name" value="Bac_luciferase"/>
    <property type="match status" value="1"/>
</dbReference>
<evidence type="ECO:0000256" key="2">
    <source>
        <dbReference type="ARBA" id="ARBA00022643"/>
    </source>
</evidence>
<protein>
    <submittedName>
        <fullName evidence="7">LLM class flavin-dependent oxidoreductase</fullName>
    </submittedName>
</protein>
<dbReference type="InterPro" id="IPR051260">
    <property type="entry name" value="Diverse_substr_monoxygenases"/>
</dbReference>
<sequence length="440" mass="47867">MSRLQHLGWFFSSGFRPQAWGRPEHRWGYRWQEPRLYQHSVRELEQAGLDLVVMEDAVSLGSPDTLDLRVRAAYGGPKHDPLLLAPYLFDATSRIGLAPTVNAGITPPYLAARQASTLHHLSGRRFGLNVVTDVGSARHVGAQPLAHDAAYDRAGEWTELVRRLWRSWGPGALVADEETGRYADGSLVDAFQHRGEYFDVDGPLNAVPFTDGDDPVVVSPGGSPRGLAYAGSHSQVQLALCPLDPARVRAYRQTVHDAAVAAGRTPADVKVLFVLKPEVVASPEEARRRVEASLHPDDAALLEVAAAWSSDLETDLTRLPLDAPLDEGSFGDHVSRGTIKGLLGAEGRLGVDTLRTLLARKARKGLLSERTGLVGTAAELADLVEQMGEEADNDGFLLSGDLHPVTVHRMLDDLVPELRHRGLLRDELGTGGLRANLFDF</sequence>
<organism evidence="7 8">
    <name type="scientific">Aquipuribacter hungaricus</name>
    <dbReference type="NCBI Taxonomy" id="545624"/>
    <lineage>
        <taxon>Bacteria</taxon>
        <taxon>Bacillati</taxon>
        <taxon>Actinomycetota</taxon>
        <taxon>Actinomycetes</taxon>
        <taxon>Micrococcales</taxon>
        <taxon>Intrasporangiaceae</taxon>
        <taxon>Aquipuribacter</taxon>
    </lineage>
</organism>
<dbReference type="InterPro" id="IPR011251">
    <property type="entry name" value="Luciferase-like_dom"/>
</dbReference>
<dbReference type="PANTHER" id="PTHR30011:SF16">
    <property type="entry name" value="C2H2 FINGER DOMAIN TRANSCRIPTION FACTOR (EUROFUNG)-RELATED"/>
    <property type="match status" value="1"/>
</dbReference>
<dbReference type="SUPFAM" id="SSF51679">
    <property type="entry name" value="Bacterial luciferase-like"/>
    <property type="match status" value="1"/>
</dbReference>
<feature type="domain" description="Luciferase-like" evidence="6">
    <location>
        <begin position="38"/>
        <end position="386"/>
    </location>
</feature>
<keyword evidence="8" id="KW-1185">Reference proteome</keyword>
<comment type="caution">
    <text evidence="7">The sequence shown here is derived from an EMBL/GenBank/DDBJ whole genome shotgun (WGS) entry which is preliminary data.</text>
</comment>
<dbReference type="EMBL" id="JBHRWW010000016">
    <property type="protein sequence ID" value="MFC3690112.1"/>
    <property type="molecule type" value="Genomic_DNA"/>
</dbReference>
<dbReference type="RefSeq" id="WP_340292183.1">
    <property type="nucleotide sequence ID" value="NZ_JBBEOI010000062.1"/>
</dbReference>
<evidence type="ECO:0000256" key="1">
    <source>
        <dbReference type="ARBA" id="ARBA00022630"/>
    </source>
</evidence>
<dbReference type="PIRSF" id="PIRSF000337">
    <property type="entry name" value="NTA_MOA"/>
    <property type="match status" value="1"/>
</dbReference>
<keyword evidence="2" id="KW-0288">FMN</keyword>